<gene>
    <name evidence="9" type="ORF">CLODIP_2_CD08086</name>
</gene>
<evidence type="ECO:0000313" key="9">
    <source>
        <dbReference type="EMBL" id="CAB3368207.1"/>
    </source>
</evidence>
<evidence type="ECO:0000259" key="8">
    <source>
        <dbReference type="Pfam" id="PF07732"/>
    </source>
</evidence>
<feature type="domain" description="Plastocyanin-like" evidence="6">
    <location>
        <begin position="312"/>
        <end position="461"/>
    </location>
</feature>
<evidence type="ECO:0000313" key="10">
    <source>
        <dbReference type="Proteomes" id="UP000494165"/>
    </source>
</evidence>
<sequence length="745" mass="81916">MAKALWTRTALAACLLILLSLGSDADAVEGGRSRQRASTPKRKKESNSGKSDLAASASWWNGHESGGGDFFSGSHGLIQNHPLGSAPSAIGGLSSAFSGSGTGGGSGFGFGPSSHFGWDPLTGVGEEADELQKNPALSSPEECARACRDGEPPRTCYFKMVAENYMTLGAACALCSPNATNGCQCVLADGVERGVLTLNRQIPGPSIQVCEGDRVIIDVDNRMQGIELAIHWHGQHQRGTQYYDGVPMLTQCPIPEGTTFRYQWNADQPGTHFYHAHTGTQKLDGLQGSMIVRQTPSRDLHSHLYDFDLTNHVVMLQDWMHEDSTERFPGRLQVRPGQDPDTILINGRGQFRDPQTGLMTNTPLEVFTVTPGRRYRFRMINAFCTVCPAQLTIEGHPLTVIASDGEPVQPAPVNTIISFTGERYDFVINADQPVGAYWIQVRGLGECGITRVQQLAIIRYARGPYEPVNRAPSYDFGLPQGVVLNPLDAVCNTQRTDAICVSNLKNAKEVEEAILQQHPDVKIFLPFRFLFLTPEQAFRRNSYTRFLVAPTGDHVVSLVDNISFVFPKAPPLSQPEDIPPQQYCNGDDRPPQCGDNCMCTHSVDIPLNAIVEVVLVDEVQQPNLSHPFHLHGYSFNVVGIGRSPDSTIKKINLKHALDLDRQGLLHRQFNHPPGKDTIAVPNNGYVILRFRADNPGFWIFHCHFLYHIMIGMNLVLHVGNQADLPPVPPNFPRCGDHLPPIQLAH</sequence>
<dbReference type="EMBL" id="CADEPI010000036">
    <property type="protein sequence ID" value="CAB3368207.1"/>
    <property type="molecule type" value="Genomic_DNA"/>
</dbReference>
<evidence type="ECO:0000256" key="3">
    <source>
        <dbReference type="ARBA" id="ARBA00023002"/>
    </source>
</evidence>
<feature type="signal peptide" evidence="5">
    <location>
        <begin position="1"/>
        <end position="27"/>
    </location>
</feature>
<dbReference type="CDD" id="cd13884">
    <property type="entry name" value="CuRO_2_tcLCC_insect_like"/>
    <property type="match status" value="1"/>
</dbReference>
<dbReference type="PANTHER" id="PTHR11709:SF232">
    <property type="entry name" value="STRAW, ISOFORM G"/>
    <property type="match status" value="1"/>
</dbReference>
<proteinExistence type="inferred from homology"/>
<dbReference type="InterPro" id="IPR011707">
    <property type="entry name" value="Cu-oxidase-like_N"/>
</dbReference>
<feature type="domain" description="Plastocyanin-like" evidence="7">
    <location>
        <begin position="586"/>
        <end position="720"/>
    </location>
</feature>
<dbReference type="FunFam" id="2.60.40.420:FF:000045">
    <property type="entry name" value="Laccase 2"/>
    <property type="match status" value="1"/>
</dbReference>
<keyword evidence="5" id="KW-0732">Signal</keyword>
<dbReference type="CDD" id="cd13858">
    <property type="entry name" value="CuRO_1_tcLCC2_insect_like"/>
    <property type="match status" value="1"/>
</dbReference>
<feature type="compositionally biased region" description="Basic residues" evidence="4">
    <location>
        <begin position="33"/>
        <end position="44"/>
    </location>
</feature>
<dbReference type="CDD" id="cd13905">
    <property type="entry name" value="CuRO_3_tcLLC2_insect_like"/>
    <property type="match status" value="1"/>
</dbReference>
<feature type="chain" id="PRO_5035831103" evidence="5">
    <location>
        <begin position="28"/>
        <end position="745"/>
    </location>
</feature>
<evidence type="ECO:0000259" key="6">
    <source>
        <dbReference type="Pfam" id="PF00394"/>
    </source>
</evidence>
<keyword evidence="2" id="KW-0479">Metal-binding</keyword>
<evidence type="ECO:0000256" key="1">
    <source>
        <dbReference type="ARBA" id="ARBA00010609"/>
    </source>
</evidence>
<dbReference type="Pfam" id="PF00394">
    <property type="entry name" value="Cu-oxidase"/>
    <property type="match status" value="1"/>
</dbReference>
<dbReference type="Pfam" id="PF07731">
    <property type="entry name" value="Cu-oxidase_2"/>
    <property type="match status" value="1"/>
</dbReference>
<dbReference type="GO" id="GO:0005507">
    <property type="term" value="F:copper ion binding"/>
    <property type="evidence" value="ECO:0007669"/>
    <property type="project" value="InterPro"/>
</dbReference>
<dbReference type="PANTHER" id="PTHR11709">
    <property type="entry name" value="MULTI-COPPER OXIDASE"/>
    <property type="match status" value="1"/>
</dbReference>
<evidence type="ECO:0000256" key="4">
    <source>
        <dbReference type="SAM" id="MobiDB-lite"/>
    </source>
</evidence>
<dbReference type="Pfam" id="PF07732">
    <property type="entry name" value="Cu-oxidase_3"/>
    <property type="match status" value="1"/>
</dbReference>
<dbReference type="InterPro" id="IPR008972">
    <property type="entry name" value="Cupredoxin"/>
</dbReference>
<keyword evidence="10" id="KW-1185">Reference proteome</keyword>
<dbReference type="SUPFAM" id="SSF49503">
    <property type="entry name" value="Cupredoxins"/>
    <property type="match status" value="3"/>
</dbReference>
<protein>
    <submittedName>
        <fullName evidence="9">Uncharacterized protein</fullName>
    </submittedName>
</protein>
<dbReference type="InterPro" id="IPR002355">
    <property type="entry name" value="Cu_oxidase_Cu_BS"/>
</dbReference>
<organism evidence="9 10">
    <name type="scientific">Cloeon dipterum</name>
    <dbReference type="NCBI Taxonomy" id="197152"/>
    <lineage>
        <taxon>Eukaryota</taxon>
        <taxon>Metazoa</taxon>
        <taxon>Ecdysozoa</taxon>
        <taxon>Arthropoda</taxon>
        <taxon>Hexapoda</taxon>
        <taxon>Insecta</taxon>
        <taxon>Pterygota</taxon>
        <taxon>Palaeoptera</taxon>
        <taxon>Ephemeroptera</taxon>
        <taxon>Pisciforma</taxon>
        <taxon>Baetidae</taxon>
        <taxon>Cloeon</taxon>
    </lineage>
</organism>
<dbReference type="InterPro" id="IPR011706">
    <property type="entry name" value="Cu-oxidase_C"/>
</dbReference>
<dbReference type="Gene3D" id="2.60.40.420">
    <property type="entry name" value="Cupredoxins - blue copper proteins"/>
    <property type="match status" value="3"/>
</dbReference>
<dbReference type="PROSITE" id="PS00079">
    <property type="entry name" value="MULTICOPPER_OXIDASE1"/>
    <property type="match status" value="1"/>
</dbReference>
<dbReference type="GO" id="GO:0006826">
    <property type="term" value="P:iron ion transport"/>
    <property type="evidence" value="ECO:0007669"/>
    <property type="project" value="TreeGrafter"/>
</dbReference>
<dbReference type="GO" id="GO:0016491">
    <property type="term" value="F:oxidoreductase activity"/>
    <property type="evidence" value="ECO:0007669"/>
    <property type="project" value="UniProtKB-KW"/>
</dbReference>
<comment type="similarity">
    <text evidence="1">Belongs to the multicopper oxidase family.</text>
</comment>
<dbReference type="InterPro" id="IPR033138">
    <property type="entry name" value="Cu_oxidase_CS"/>
</dbReference>
<dbReference type="OrthoDB" id="2121828at2759"/>
<dbReference type="GO" id="GO:0005886">
    <property type="term" value="C:plasma membrane"/>
    <property type="evidence" value="ECO:0007669"/>
    <property type="project" value="TreeGrafter"/>
</dbReference>
<dbReference type="InterPro" id="IPR001117">
    <property type="entry name" value="Cu-oxidase_2nd"/>
</dbReference>
<evidence type="ECO:0000256" key="2">
    <source>
        <dbReference type="ARBA" id="ARBA00022723"/>
    </source>
</evidence>
<evidence type="ECO:0000256" key="5">
    <source>
        <dbReference type="SAM" id="SignalP"/>
    </source>
</evidence>
<accession>A0A8S1CI96</accession>
<feature type="region of interest" description="Disordered" evidence="4">
    <location>
        <begin position="29"/>
        <end position="53"/>
    </location>
</feature>
<dbReference type="FunFam" id="2.60.40.420:FF:000031">
    <property type="entry name" value="Laccase-2 isoform A"/>
    <property type="match status" value="1"/>
</dbReference>
<name>A0A8S1CI96_9INSE</name>
<evidence type="ECO:0000259" key="7">
    <source>
        <dbReference type="Pfam" id="PF07731"/>
    </source>
</evidence>
<keyword evidence="3" id="KW-0560">Oxidoreductase</keyword>
<dbReference type="AlphaFoldDB" id="A0A8S1CI96"/>
<comment type="caution">
    <text evidence="9">The sequence shown here is derived from an EMBL/GenBank/DDBJ whole genome shotgun (WGS) entry which is preliminary data.</text>
</comment>
<dbReference type="Proteomes" id="UP000494165">
    <property type="component" value="Unassembled WGS sequence"/>
</dbReference>
<dbReference type="PROSITE" id="PS00080">
    <property type="entry name" value="MULTICOPPER_OXIDASE2"/>
    <property type="match status" value="1"/>
</dbReference>
<feature type="domain" description="Plastocyanin-like" evidence="8">
    <location>
        <begin position="185"/>
        <end position="295"/>
    </location>
</feature>
<reference evidence="9 10" key="1">
    <citation type="submission" date="2020-04" db="EMBL/GenBank/DDBJ databases">
        <authorList>
            <person name="Alioto T."/>
            <person name="Alioto T."/>
            <person name="Gomez Garrido J."/>
        </authorList>
    </citation>
    <scope>NUCLEOTIDE SEQUENCE [LARGE SCALE GENOMIC DNA]</scope>
</reference>
<dbReference type="InterPro" id="IPR045087">
    <property type="entry name" value="Cu-oxidase_fam"/>
</dbReference>